<proteinExistence type="inferred from homology"/>
<dbReference type="PANTHER" id="PTHR30337">
    <property type="entry name" value="COMPONENT OF ATP-DEPENDENT DSDNA EXONUCLEASE"/>
    <property type="match status" value="1"/>
</dbReference>
<dbReference type="Gene3D" id="3.60.21.10">
    <property type="match status" value="1"/>
</dbReference>
<dbReference type="PANTHER" id="PTHR30337:SF0">
    <property type="entry name" value="NUCLEASE SBCCD SUBUNIT D"/>
    <property type="match status" value="1"/>
</dbReference>
<dbReference type="AlphaFoldDB" id="A0A5J6LG53"/>
<dbReference type="GO" id="GO:0008408">
    <property type="term" value="F:3'-5' exonuclease activity"/>
    <property type="evidence" value="ECO:0007669"/>
    <property type="project" value="InterPro"/>
</dbReference>
<evidence type="ECO:0000313" key="10">
    <source>
        <dbReference type="EMBL" id="QEW07346.1"/>
    </source>
</evidence>
<comment type="function">
    <text evidence="7">SbcCD cleaves DNA hairpin structures. These structures can inhibit DNA replication and are intermediates in certain DNA recombination reactions. The complex acts as a 3'-&gt;5' double strand exonuclease that can open hairpins. It also has a 5' single-strand endonuclease activity.</text>
</comment>
<keyword evidence="5 7" id="KW-0378">Hydrolase</keyword>
<dbReference type="InterPro" id="IPR026843">
    <property type="entry name" value="SbcD_C"/>
</dbReference>
<evidence type="ECO:0000256" key="7">
    <source>
        <dbReference type="RuleBase" id="RU363069"/>
    </source>
</evidence>
<dbReference type="InterPro" id="IPR029052">
    <property type="entry name" value="Metallo-depent_PP-like"/>
</dbReference>
<evidence type="ECO:0000259" key="8">
    <source>
        <dbReference type="Pfam" id="PF00149"/>
    </source>
</evidence>
<keyword evidence="11" id="KW-1185">Reference proteome</keyword>
<keyword evidence="4 7" id="KW-0540">Nuclease</keyword>
<evidence type="ECO:0000256" key="5">
    <source>
        <dbReference type="ARBA" id="ARBA00022801"/>
    </source>
</evidence>
<evidence type="ECO:0000256" key="1">
    <source>
        <dbReference type="ARBA" id="ARBA00010555"/>
    </source>
</evidence>
<sequence>MRILHTSDWHLGQHFFGKSRLAEHQAFIDWLVQTVEQQQIDVVLVAGDIFDTGTPPSYARELYNQCIVKLQVLQVQLVVLGGNHDSVAMLQESRELLACLNVQVIPGYMADPEDHLIALYERNGTQQAWLCALPYLRPRDLLQSQSGETQQQKQQQLQQAIQQQYQRIWELAAIQTTRLPVVGSGHLTTVGASLSESVRELYIGMLDAFPADAFPPFDYLALGHIHRSQRIAGTEHIRYSGSPIALSFDEARQQKQVLIVELSNKGLQQVVELPVPAFRQLISLRSELDALPNQFAELAGDASDDWPVWVEVVVQADAYLADLQARIEALTDELPIEVLRVRRERLQPAQGFARQAKETLSELSADEVFERRLALEELSESDVQALTLLHRQLLSELETGELPI</sequence>
<dbReference type="InterPro" id="IPR004593">
    <property type="entry name" value="SbcD"/>
</dbReference>
<dbReference type="Pfam" id="PF00149">
    <property type="entry name" value="Metallophos"/>
    <property type="match status" value="1"/>
</dbReference>
<keyword evidence="7" id="KW-0255">Endonuclease</keyword>
<evidence type="ECO:0000313" key="11">
    <source>
        <dbReference type="Proteomes" id="UP000325606"/>
    </source>
</evidence>
<evidence type="ECO:0000256" key="3">
    <source>
        <dbReference type="ARBA" id="ARBA00013365"/>
    </source>
</evidence>
<evidence type="ECO:0000259" key="9">
    <source>
        <dbReference type="Pfam" id="PF12320"/>
    </source>
</evidence>
<name>A0A5J6LG53_9GAMM</name>
<comment type="subunit">
    <text evidence="2 7">Heterodimer of SbcC and SbcD.</text>
</comment>
<comment type="similarity">
    <text evidence="1 7">Belongs to the SbcD family.</text>
</comment>
<feature type="domain" description="Calcineurin-like phosphoesterase" evidence="8">
    <location>
        <begin position="1"/>
        <end position="226"/>
    </location>
</feature>
<dbReference type="Proteomes" id="UP000325606">
    <property type="component" value="Chromosome"/>
</dbReference>
<reference evidence="10 11" key="1">
    <citation type="submission" date="2019-09" db="EMBL/GenBank/DDBJ databases">
        <title>Nitrincola iocasae sp. nov., a bacterium isolated from the sediment collected at a cold seep field in South China Sea.</title>
        <authorList>
            <person name="Zhang H."/>
            <person name="Wang H."/>
            <person name="Li C."/>
        </authorList>
    </citation>
    <scope>NUCLEOTIDE SEQUENCE [LARGE SCALE GENOMIC DNA]</scope>
    <source>
        <strain evidence="10 11">KXZD1103</strain>
    </source>
</reference>
<gene>
    <name evidence="7 10" type="primary">sbcD</name>
    <name evidence="10" type="ORF">F5I99_13015</name>
</gene>
<dbReference type="InterPro" id="IPR004843">
    <property type="entry name" value="Calcineurin-like_PHP"/>
</dbReference>
<dbReference type="EMBL" id="CP044222">
    <property type="protein sequence ID" value="QEW07346.1"/>
    <property type="molecule type" value="Genomic_DNA"/>
</dbReference>
<dbReference type="KEGG" id="nik:F5I99_13015"/>
<dbReference type="RefSeq" id="WP_151056675.1">
    <property type="nucleotide sequence ID" value="NZ_CP044222.1"/>
</dbReference>
<feature type="domain" description="Nuclease SbcCD subunit D C-terminal" evidence="9">
    <location>
        <begin position="278"/>
        <end position="376"/>
    </location>
</feature>
<dbReference type="GO" id="GO:0006260">
    <property type="term" value="P:DNA replication"/>
    <property type="evidence" value="ECO:0007669"/>
    <property type="project" value="UniProtKB-KW"/>
</dbReference>
<organism evidence="10 11">
    <name type="scientific">Nitrincola iocasae</name>
    <dbReference type="NCBI Taxonomy" id="2614693"/>
    <lineage>
        <taxon>Bacteria</taxon>
        <taxon>Pseudomonadati</taxon>
        <taxon>Pseudomonadota</taxon>
        <taxon>Gammaproteobacteria</taxon>
        <taxon>Oceanospirillales</taxon>
        <taxon>Oceanospirillaceae</taxon>
        <taxon>Nitrincola</taxon>
    </lineage>
</organism>
<dbReference type="GO" id="GO:0004519">
    <property type="term" value="F:endonuclease activity"/>
    <property type="evidence" value="ECO:0007669"/>
    <property type="project" value="UniProtKB-KW"/>
</dbReference>
<evidence type="ECO:0000256" key="6">
    <source>
        <dbReference type="ARBA" id="ARBA00022839"/>
    </source>
</evidence>
<keyword evidence="6 7" id="KW-0269">Exonuclease</keyword>
<accession>A0A5J6LG53</accession>
<protein>
    <recommendedName>
        <fullName evidence="3 7">Nuclease SbcCD subunit D</fullName>
    </recommendedName>
</protein>
<dbReference type="InterPro" id="IPR050535">
    <property type="entry name" value="DNA_Repair-Maintenance_Comp"/>
</dbReference>
<evidence type="ECO:0000256" key="4">
    <source>
        <dbReference type="ARBA" id="ARBA00022722"/>
    </source>
</evidence>
<evidence type="ECO:0000256" key="2">
    <source>
        <dbReference type="ARBA" id="ARBA00011322"/>
    </source>
</evidence>
<dbReference type="SUPFAM" id="SSF56300">
    <property type="entry name" value="Metallo-dependent phosphatases"/>
    <property type="match status" value="1"/>
</dbReference>
<dbReference type="Gene3D" id="3.30.160.720">
    <property type="match status" value="1"/>
</dbReference>
<dbReference type="NCBIfam" id="NF008206">
    <property type="entry name" value="PRK10966.1"/>
    <property type="match status" value="1"/>
</dbReference>
<keyword evidence="7" id="KW-0233">DNA recombination</keyword>
<keyword evidence="7" id="KW-0235">DNA replication</keyword>
<dbReference type="CDD" id="cd00840">
    <property type="entry name" value="MPP_Mre11_N"/>
    <property type="match status" value="1"/>
</dbReference>
<dbReference type="NCBIfam" id="TIGR00619">
    <property type="entry name" value="sbcd"/>
    <property type="match status" value="1"/>
</dbReference>
<dbReference type="InterPro" id="IPR041796">
    <property type="entry name" value="Mre11_N"/>
</dbReference>
<dbReference type="GO" id="GO:0006310">
    <property type="term" value="P:DNA recombination"/>
    <property type="evidence" value="ECO:0007669"/>
    <property type="project" value="UniProtKB-KW"/>
</dbReference>
<dbReference type="Pfam" id="PF12320">
    <property type="entry name" value="SbcD_C"/>
    <property type="match status" value="1"/>
</dbReference>